<reference evidence="1 2" key="1">
    <citation type="journal article" date="2016" name="Mol. Biol. Evol.">
        <title>Comparative Genomics of Early-Diverging Mushroom-Forming Fungi Provides Insights into the Origins of Lignocellulose Decay Capabilities.</title>
        <authorList>
            <person name="Nagy L.G."/>
            <person name="Riley R."/>
            <person name="Tritt A."/>
            <person name="Adam C."/>
            <person name="Daum C."/>
            <person name="Floudas D."/>
            <person name="Sun H."/>
            <person name="Yadav J.S."/>
            <person name="Pangilinan J."/>
            <person name="Larsson K.H."/>
            <person name="Matsuura K."/>
            <person name="Barry K."/>
            <person name="Labutti K."/>
            <person name="Kuo R."/>
            <person name="Ohm R.A."/>
            <person name="Bhattacharya S.S."/>
            <person name="Shirouzu T."/>
            <person name="Yoshinaga Y."/>
            <person name="Martin F.M."/>
            <person name="Grigoriev I.V."/>
            <person name="Hibbett D.S."/>
        </authorList>
    </citation>
    <scope>NUCLEOTIDE SEQUENCE [LARGE SCALE GENOMIC DNA]</scope>
    <source>
        <strain evidence="1 2">93-53</strain>
    </source>
</reference>
<gene>
    <name evidence="1" type="ORF">LAESUDRAFT_551901</name>
</gene>
<protein>
    <submittedName>
        <fullName evidence="1">Uncharacterized protein</fullName>
    </submittedName>
</protein>
<evidence type="ECO:0000313" key="2">
    <source>
        <dbReference type="Proteomes" id="UP000076871"/>
    </source>
</evidence>
<dbReference type="Proteomes" id="UP000076871">
    <property type="component" value="Unassembled WGS sequence"/>
</dbReference>
<dbReference type="EMBL" id="KV427612">
    <property type="protein sequence ID" value="KZT09386.1"/>
    <property type="molecule type" value="Genomic_DNA"/>
</dbReference>
<proteinExistence type="predicted"/>
<organism evidence="1 2">
    <name type="scientific">Laetiporus sulphureus 93-53</name>
    <dbReference type="NCBI Taxonomy" id="1314785"/>
    <lineage>
        <taxon>Eukaryota</taxon>
        <taxon>Fungi</taxon>
        <taxon>Dikarya</taxon>
        <taxon>Basidiomycota</taxon>
        <taxon>Agaricomycotina</taxon>
        <taxon>Agaricomycetes</taxon>
        <taxon>Polyporales</taxon>
        <taxon>Laetiporus</taxon>
    </lineage>
</organism>
<evidence type="ECO:0000313" key="1">
    <source>
        <dbReference type="EMBL" id="KZT09386.1"/>
    </source>
</evidence>
<keyword evidence="2" id="KW-1185">Reference proteome</keyword>
<name>A0A165FTE7_9APHY</name>
<accession>A0A165FTE7</accession>
<dbReference type="RefSeq" id="XP_040767126.1">
    <property type="nucleotide sequence ID" value="XM_040902901.1"/>
</dbReference>
<sequence length="87" mass="9602">MLLRSNSFGTTILCRSSIPGLCASPMLGPCELDPLFQIFHGDACSILMCTLLRLRATNLFYCFFHLQFMACNFLGQSSSSRAKNSGK</sequence>
<dbReference type="InParanoid" id="A0A165FTE7"/>
<dbReference type="GeneID" id="63819932"/>
<dbReference type="AlphaFoldDB" id="A0A165FTE7"/>